<protein>
    <submittedName>
        <fullName evidence="2">Class D sortase</fullName>
    </submittedName>
</protein>
<dbReference type="InterPro" id="IPR005754">
    <property type="entry name" value="Sortase"/>
</dbReference>
<accession>A0ABX8G9B6</accession>
<dbReference type="InterPro" id="IPR041999">
    <property type="entry name" value="Sortase_D_1"/>
</dbReference>
<dbReference type="GeneID" id="88812892"/>
<dbReference type="InterPro" id="IPR023365">
    <property type="entry name" value="Sortase_dom-sf"/>
</dbReference>
<keyword evidence="3" id="KW-1185">Reference proteome</keyword>
<organism evidence="2 3">
    <name type="scientific">Exiguobacterium acetylicum</name>
    <name type="common">Brevibacterium acetylicum</name>
    <dbReference type="NCBI Taxonomy" id="41170"/>
    <lineage>
        <taxon>Bacteria</taxon>
        <taxon>Bacillati</taxon>
        <taxon>Bacillota</taxon>
        <taxon>Bacilli</taxon>
        <taxon>Bacillales</taxon>
        <taxon>Bacillales Family XII. Incertae Sedis</taxon>
        <taxon>Exiguobacterium</taxon>
    </lineage>
</organism>
<dbReference type="Proteomes" id="UP000679498">
    <property type="component" value="Chromosome"/>
</dbReference>
<gene>
    <name evidence="2" type="ORF">KKI46_14440</name>
</gene>
<dbReference type="CDD" id="cd05828">
    <property type="entry name" value="Sortase_D_1"/>
    <property type="match status" value="1"/>
</dbReference>
<reference evidence="2 3" key="1">
    <citation type="submission" date="2021-05" db="EMBL/GenBank/DDBJ databases">
        <title>Biocontrol using Exiguobacterium acetylicum SI17 against litchi downy blight caused by Peronophythora litchii.</title>
        <authorList>
            <person name="Zheng L."/>
        </authorList>
    </citation>
    <scope>NUCLEOTIDE SEQUENCE [LARGE SCALE GENOMIC DNA]</scope>
    <source>
        <strain evidence="2 3">SI17</strain>
    </source>
</reference>
<keyword evidence="1" id="KW-0378">Hydrolase</keyword>
<dbReference type="Pfam" id="PF04203">
    <property type="entry name" value="Sortase"/>
    <property type="match status" value="1"/>
</dbReference>
<dbReference type="Gene3D" id="2.40.260.10">
    <property type="entry name" value="Sortase"/>
    <property type="match status" value="1"/>
</dbReference>
<sequence length="205" mass="22652">MMRRVSTLLLVIGLALLGYVGYQKLTVQQTLTTELAKAKDVVRAEETSASTSKSAATGKQAKEKTDDVLFQTGETVGYLRVPSLEMELPVLEGVDDATLAKGVGHHPETAFPGQGDRIFLAGHNDTTFSKISKLKKGDEVVLYLANGSYRYVMQSSEIVDYKDTRVLESTKQESLVVSTCYPFYNVTDSTERYLIYFEPVEEDAS</sequence>
<dbReference type="EMBL" id="CP075897">
    <property type="protein sequence ID" value="QWB29772.1"/>
    <property type="molecule type" value="Genomic_DNA"/>
</dbReference>
<dbReference type="SUPFAM" id="SSF63817">
    <property type="entry name" value="Sortase"/>
    <property type="match status" value="1"/>
</dbReference>
<evidence type="ECO:0000256" key="1">
    <source>
        <dbReference type="ARBA" id="ARBA00022801"/>
    </source>
</evidence>
<evidence type="ECO:0000313" key="2">
    <source>
        <dbReference type="EMBL" id="QWB29772.1"/>
    </source>
</evidence>
<dbReference type="NCBIfam" id="TIGR01076">
    <property type="entry name" value="sortase_fam"/>
    <property type="match status" value="1"/>
</dbReference>
<evidence type="ECO:0000313" key="3">
    <source>
        <dbReference type="Proteomes" id="UP000679498"/>
    </source>
</evidence>
<name>A0ABX8G9B6_EXIAC</name>
<dbReference type="RefSeq" id="WP_214813315.1">
    <property type="nucleotide sequence ID" value="NZ_CP075897.1"/>
</dbReference>
<proteinExistence type="predicted"/>